<proteinExistence type="predicted"/>
<evidence type="ECO:0000313" key="1">
    <source>
        <dbReference type="EMBL" id="CAJ2639908.1"/>
    </source>
</evidence>
<organism evidence="1 2">
    <name type="scientific">Trifolium pratense</name>
    <name type="common">Red clover</name>
    <dbReference type="NCBI Taxonomy" id="57577"/>
    <lineage>
        <taxon>Eukaryota</taxon>
        <taxon>Viridiplantae</taxon>
        <taxon>Streptophyta</taxon>
        <taxon>Embryophyta</taxon>
        <taxon>Tracheophyta</taxon>
        <taxon>Spermatophyta</taxon>
        <taxon>Magnoliopsida</taxon>
        <taxon>eudicotyledons</taxon>
        <taxon>Gunneridae</taxon>
        <taxon>Pentapetalae</taxon>
        <taxon>rosids</taxon>
        <taxon>fabids</taxon>
        <taxon>Fabales</taxon>
        <taxon>Fabaceae</taxon>
        <taxon>Papilionoideae</taxon>
        <taxon>50 kb inversion clade</taxon>
        <taxon>NPAAA clade</taxon>
        <taxon>Hologalegina</taxon>
        <taxon>IRL clade</taxon>
        <taxon>Trifolieae</taxon>
        <taxon>Trifolium</taxon>
    </lineage>
</organism>
<comment type="caution">
    <text evidence="1">The sequence shown here is derived from an EMBL/GenBank/DDBJ whole genome shotgun (WGS) entry which is preliminary data.</text>
</comment>
<evidence type="ECO:0000313" key="2">
    <source>
        <dbReference type="Proteomes" id="UP001177021"/>
    </source>
</evidence>
<protein>
    <submittedName>
        <fullName evidence="1">Uncharacterized protein</fullName>
    </submittedName>
</protein>
<keyword evidence="2" id="KW-1185">Reference proteome</keyword>
<name>A0ACB0J885_TRIPR</name>
<dbReference type="Proteomes" id="UP001177021">
    <property type="component" value="Unassembled WGS sequence"/>
</dbReference>
<sequence>MESSDDEVDTQPIFVSNYHFVDDKDAPVSFSILPIQWSESESLEGKKEKVFLHGNADNGLQKVFIQVKAWRFDLSNVKPEISVLSKDGRWIKLQKPRKSYEDIVRTVLITVYFMHYVKKNPETSAKSVWDSLSKNKDFSYYEVKPSQNDLLNHMALMGEAATRDTILAKSKLLLTVLEDKDRMRIKKIPDEEDEELTRPGFIVDDIDNDAIDETVAEEESDEEDELFDSVCSFCDNGGELLCCDGKCMRSFHANEEDGEESSCASLGFSRKEVEEIQNFYCKNCKYNKHQCFACGALGCSDKFAGAEVFKCASATCGFFYHPECVTKLLHRVVEDVPPELVRNIAKGEPFTCPAHYCCICKEMENKKEHELHFAVCRRCPKSYHRKCLPRKIAFEDIEEEGIVARAWEGLLPNNRILIYCLKHEIDDELGTPIRDHIKFPYVKEKTKPATKEVINKNNAKLEDLPVTRPSAKLSKLSGKMSSGKVGTENPGKISGSNIPRKKANEESRRYLNETKRSILKETERSDYEENQPSLGEQLFSFYQKGSKQISSGNHVDNVSDHTLSVKRTKKLSSAPPQLDADSERRLLALFKEASSSITMEKVIKEHNFVSTHAHSLKNVVEKTITVGKLEGSVEAVRTALRMLDDGHSIRDAEAVCGPDVMNRLFKWKDKLKVYLAPVLHGNRYTSYGRHFTQVEKLEGIVDKLHWYVQNGDTIVDFCCGANDFSRLMKKKLEETGKRCSYKNFDLLPTKNDFNFEMRDWMTVQRTELPTGSQLIMGLNPPFGLKAALANKFIDKALEFQPKLMILIVPPETQRLDRKRKPYDLVWEDERFLSGKSFYLPGSVDANEKQMDQWNVTPPPLYLWSHPDWADKHKLIAQEHGHLRRHDLSRMDSFDKDKSSASHTMDDDYVDDTMLDRMLDHDFLKSTNDEDCSFMVGHMEGLSRGNVDQQEYLATKAENTSWKRKRIDDGREPAVTSQAKRQNINEMHEGVLDHGNSNPLEFEGYQSESDMIISDNEAAENGHTPLEPHSSVGDDGYRPLEPLSSSRMEFGDAYDGTQNWRNVADPLPDYGLADLQDHNSRHLGDSTSSLGYRPVLREDDNPIHPPGVPNSDPMSSSYLPGHGSAYNQLGSTYSVLGSGSELPYMMNTPAMQTNTPAMQRYASRLDALNHVSTNSLEPEHPIIGRNTTAERSTSQPGSGNVPPSFPGGPSHLYSRQNSSSWFSD</sequence>
<dbReference type="EMBL" id="CASHSV030000024">
    <property type="protein sequence ID" value="CAJ2639908.1"/>
    <property type="molecule type" value="Genomic_DNA"/>
</dbReference>
<reference evidence="1" key="1">
    <citation type="submission" date="2023-10" db="EMBL/GenBank/DDBJ databases">
        <authorList>
            <person name="Rodriguez Cubillos JULIANA M."/>
            <person name="De Vega J."/>
        </authorList>
    </citation>
    <scope>NUCLEOTIDE SEQUENCE</scope>
</reference>
<accession>A0ACB0J885</accession>
<gene>
    <name evidence="1" type="ORF">MILVUS5_LOCUS9855</name>
</gene>